<feature type="compositionally biased region" description="Basic and acidic residues" evidence="1">
    <location>
        <begin position="45"/>
        <end position="63"/>
    </location>
</feature>
<evidence type="ECO:0000256" key="1">
    <source>
        <dbReference type="SAM" id="MobiDB-lite"/>
    </source>
</evidence>
<protein>
    <submittedName>
        <fullName evidence="3">Uncharacterized protein</fullName>
    </submittedName>
</protein>
<keyword evidence="2" id="KW-0732">Signal</keyword>
<feature type="chain" id="PRO_5035737119" evidence="2">
    <location>
        <begin position="24"/>
        <end position="89"/>
    </location>
</feature>
<dbReference type="PANTHER" id="PTHR35290">
    <property type="entry name" value="PROTEIN CASPARIAN STRIP INTEGRITY FACTOR 1-RELATED"/>
    <property type="match status" value="1"/>
</dbReference>
<dbReference type="EMBL" id="CACTIH010003981">
    <property type="protein sequence ID" value="CAA2988260.1"/>
    <property type="molecule type" value="Genomic_DNA"/>
</dbReference>
<keyword evidence="4" id="KW-1185">Reference proteome</keyword>
<feature type="region of interest" description="Disordered" evidence="1">
    <location>
        <begin position="35"/>
        <end position="89"/>
    </location>
</feature>
<evidence type="ECO:0000313" key="4">
    <source>
        <dbReference type="Proteomes" id="UP000594638"/>
    </source>
</evidence>
<accession>A0A8S0S7Z2</accession>
<feature type="signal peptide" evidence="2">
    <location>
        <begin position="1"/>
        <end position="23"/>
    </location>
</feature>
<dbReference type="AlphaFoldDB" id="A0A8S0S7Z2"/>
<name>A0A8S0S7Z2_OLEEU</name>
<evidence type="ECO:0000256" key="2">
    <source>
        <dbReference type="SAM" id="SignalP"/>
    </source>
</evidence>
<dbReference type="Gramene" id="OE9A006585T1">
    <property type="protein sequence ID" value="OE9A006585C1"/>
    <property type="gene ID" value="OE9A006585"/>
</dbReference>
<evidence type="ECO:0000313" key="3">
    <source>
        <dbReference type="EMBL" id="CAA2988260.1"/>
    </source>
</evidence>
<dbReference type="PANTHER" id="PTHR35290:SF2">
    <property type="entry name" value="PROTEIN CASPARIAN STRIP INTEGRITY FACTOR 1"/>
    <property type="match status" value="1"/>
</dbReference>
<dbReference type="Proteomes" id="UP000594638">
    <property type="component" value="Unassembled WGS sequence"/>
</dbReference>
<comment type="caution">
    <text evidence="3">The sequence shown here is derived from an EMBL/GenBank/DDBJ whole genome shotgun (WGS) entry which is preliminary data.</text>
</comment>
<reference evidence="3 4" key="1">
    <citation type="submission" date="2019-12" db="EMBL/GenBank/DDBJ databases">
        <authorList>
            <person name="Alioto T."/>
            <person name="Alioto T."/>
            <person name="Gomez Garrido J."/>
        </authorList>
    </citation>
    <scope>NUCLEOTIDE SEQUENCE [LARGE SCALE GENOMIC DNA]</scope>
</reference>
<dbReference type="InterPro" id="IPR038974">
    <property type="entry name" value="CIF1/2"/>
</dbReference>
<gene>
    <name evidence="3" type="ORF">OLEA9_A006585</name>
</gene>
<proteinExistence type="predicted"/>
<organism evidence="3 4">
    <name type="scientific">Olea europaea subsp. europaea</name>
    <dbReference type="NCBI Taxonomy" id="158383"/>
    <lineage>
        <taxon>Eukaryota</taxon>
        <taxon>Viridiplantae</taxon>
        <taxon>Streptophyta</taxon>
        <taxon>Embryophyta</taxon>
        <taxon>Tracheophyta</taxon>
        <taxon>Spermatophyta</taxon>
        <taxon>Magnoliopsida</taxon>
        <taxon>eudicotyledons</taxon>
        <taxon>Gunneridae</taxon>
        <taxon>Pentapetalae</taxon>
        <taxon>asterids</taxon>
        <taxon>lamiids</taxon>
        <taxon>Lamiales</taxon>
        <taxon>Oleaceae</taxon>
        <taxon>Oleeae</taxon>
        <taxon>Olea</taxon>
    </lineage>
</organism>
<sequence length="89" mass="10006">MVLKKISFLFLLISAALFSTSFASGLSRSVNILEKEVKPTNNEEETGKQFEHEKTSDVDERSHGVSFFDYGRYDPAPTLGGPNFKRIPH</sequence>